<evidence type="ECO:0000256" key="1">
    <source>
        <dbReference type="SAM" id="MobiDB-lite"/>
    </source>
</evidence>
<evidence type="ECO:0000313" key="2">
    <source>
        <dbReference type="EMBL" id="QJA86272.1"/>
    </source>
</evidence>
<proteinExistence type="predicted"/>
<dbReference type="AlphaFoldDB" id="A0A6M3KX51"/>
<reference evidence="2" key="1">
    <citation type="submission" date="2020-03" db="EMBL/GenBank/DDBJ databases">
        <title>The deep terrestrial virosphere.</title>
        <authorList>
            <person name="Holmfeldt K."/>
            <person name="Nilsson E."/>
            <person name="Simone D."/>
            <person name="Lopez-Fernandez M."/>
            <person name="Wu X."/>
            <person name="de Brujin I."/>
            <person name="Lundin D."/>
            <person name="Andersson A."/>
            <person name="Bertilsson S."/>
            <person name="Dopson M."/>
        </authorList>
    </citation>
    <scope>NUCLEOTIDE SEQUENCE</scope>
    <source>
        <strain evidence="2">MM415B02101</strain>
    </source>
</reference>
<protein>
    <submittedName>
        <fullName evidence="2">Uncharacterized protein</fullName>
    </submittedName>
</protein>
<feature type="region of interest" description="Disordered" evidence="1">
    <location>
        <begin position="100"/>
        <end position="132"/>
    </location>
</feature>
<gene>
    <name evidence="2" type="ORF">MM415B02101_0008</name>
</gene>
<feature type="compositionally biased region" description="Basic and acidic residues" evidence="1">
    <location>
        <begin position="116"/>
        <end position="132"/>
    </location>
</feature>
<organism evidence="2">
    <name type="scientific">viral metagenome</name>
    <dbReference type="NCBI Taxonomy" id="1070528"/>
    <lineage>
        <taxon>unclassified sequences</taxon>
        <taxon>metagenomes</taxon>
        <taxon>organismal metagenomes</taxon>
    </lineage>
</organism>
<name>A0A6M3KX51_9ZZZZ</name>
<dbReference type="EMBL" id="MT142626">
    <property type="protein sequence ID" value="QJA86272.1"/>
    <property type="molecule type" value="Genomic_DNA"/>
</dbReference>
<sequence length="224" mass="25219">MGLKLTVDMKALKREIAKLNKTGILEENVDASGETKDIVEKFCDAVETALEKDGETLKKSRSIVETYNDLVDQLDKMSNEVVDETPPATPVKKATKKVKAKKEKETLATAGKKKAEKNEKAPKKEEAIKEKAPKKEKVVKEKVVKEKVPANSEKGVREMKGTLSWDKLNKTEKKYISFIICVLKKGDKISPKSLMSWALLDKAKKEELLKKYKEKGFAIPKELK</sequence>
<accession>A0A6M3KX51</accession>